<proteinExistence type="predicted"/>
<evidence type="ECO:0000313" key="2">
    <source>
        <dbReference type="Proteomes" id="UP001596152"/>
    </source>
</evidence>
<organism evidence="1 2">
    <name type="scientific">Brevundimonas staleyi</name>
    <dbReference type="NCBI Taxonomy" id="74326"/>
    <lineage>
        <taxon>Bacteria</taxon>
        <taxon>Pseudomonadati</taxon>
        <taxon>Pseudomonadota</taxon>
        <taxon>Alphaproteobacteria</taxon>
        <taxon>Caulobacterales</taxon>
        <taxon>Caulobacteraceae</taxon>
        <taxon>Brevundimonas</taxon>
    </lineage>
</organism>
<dbReference type="Proteomes" id="UP001596152">
    <property type="component" value="Unassembled WGS sequence"/>
</dbReference>
<keyword evidence="2" id="KW-1185">Reference proteome</keyword>
<evidence type="ECO:0000313" key="1">
    <source>
        <dbReference type="EMBL" id="MFC5346126.1"/>
    </source>
</evidence>
<protein>
    <submittedName>
        <fullName evidence="1">Uncharacterized protein</fullName>
    </submittedName>
</protein>
<accession>A0ABW0FY78</accession>
<comment type="caution">
    <text evidence="1">The sequence shown here is derived from an EMBL/GenBank/DDBJ whole genome shotgun (WGS) entry which is preliminary data.</text>
</comment>
<dbReference type="EMBL" id="JBHSLF010000055">
    <property type="protein sequence ID" value="MFC5346126.1"/>
    <property type="molecule type" value="Genomic_DNA"/>
</dbReference>
<reference evidence="2" key="1">
    <citation type="journal article" date="2019" name="Int. J. Syst. Evol. Microbiol.">
        <title>The Global Catalogue of Microorganisms (GCM) 10K type strain sequencing project: providing services to taxonomists for standard genome sequencing and annotation.</title>
        <authorList>
            <consortium name="The Broad Institute Genomics Platform"/>
            <consortium name="The Broad Institute Genome Sequencing Center for Infectious Disease"/>
            <person name="Wu L."/>
            <person name="Ma J."/>
        </authorList>
    </citation>
    <scope>NUCLEOTIDE SEQUENCE [LARGE SCALE GENOMIC DNA]</scope>
    <source>
        <strain evidence="2">JCM 12125</strain>
    </source>
</reference>
<gene>
    <name evidence="1" type="ORF">ACFPIE_19590</name>
</gene>
<sequence>MGREAFVEASYAGRSGKAKALLEAEGIILRRPLGLTIARGSIRGLIVEGGDLVGQAEQGPFRLGLGAGEALKWKAALEKPLPTLAEKMGLSPGMAVWIFGTLDGAELEGALADVERVEPADAVQGVARVEGPEAMEAVAAVTPSPVWIVHGKGKAAVFGDNAVRAAMRAEGWIDVKSCAVSETLSATRYRRR</sequence>
<dbReference type="RefSeq" id="WP_374038306.1">
    <property type="nucleotide sequence ID" value="NZ_CP169082.1"/>
</dbReference>
<name>A0ABW0FY78_9CAUL</name>